<name>A0A0D8FTI3_9ACTN</name>
<dbReference type="STRING" id="1121877.FEAC_27080"/>
<dbReference type="EMBL" id="JXUW01000036">
    <property type="protein sequence ID" value="KJE75567.1"/>
    <property type="molecule type" value="Genomic_DNA"/>
</dbReference>
<gene>
    <name evidence="1" type="ORF">FEAC_27080</name>
</gene>
<protein>
    <submittedName>
        <fullName evidence="1">Uncharacterized protein</fullName>
    </submittedName>
</protein>
<dbReference type="Proteomes" id="UP000032336">
    <property type="component" value="Unassembled WGS sequence"/>
</dbReference>
<evidence type="ECO:0000313" key="2">
    <source>
        <dbReference type="Proteomes" id="UP000032336"/>
    </source>
</evidence>
<comment type="caution">
    <text evidence="1">The sequence shown here is derived from an EMBL/GenBank/DDBJ whole genome shotgun (WGS) entry which is preliminary data.</text>
</comment>
<dbReference type="AlphaFoldDB" id="A0A0D8FTI3"/>
<reference evidence="1 2" key="1">
    <citation type="submission" date="2015-01" db="EMBL/GenBank/DDBJ databases">
        <title>Draft genome of the acidophilic iron oxidizer Ferrimicrobium acidiphilum strain T23.</title>
        <authorList>
            <person name="Poehlein A."/>
            <person name="Eisen S."/>
            <person name="Schloemann M."/>
            <person name="Johnson B.D."/>
            <person name="Daniel R."/>
            <person name="Muehling M."/>
        </authorList>
    </citation>
    <scope>NUCLEOTIDE SEQUENCE [LARGE SCALE GENOMIC DNA]</scope>
    <source>
        <strain evidence="1 2">T23</strain>
    </source>
</reference>
<proteinExistence type="predicted"/>
<sequence>MFFDCTFRSFRTPNPEFSDSLRRGARGWPSGAAPNPYLTSSLVTVLGR</sequence>
<organism evidence="1 2">
    <name type="scientific">Ferrimicrobium acidiphilum DSM 19497</name>
    <dbReference type="NCBI Taxonomy" id="1121877"/>
    <lineage>
        <taxon>Bacteria</taxon>
        <taxon>Bacillati</taxon>
        <taxon>Actinomycetota</taxon>
        <taxon>Acidimicrobiia</taxon>
        <taxon>Acidimicrobiales</taxon>
        <taxon>Acidimicrobiaceae</taxon>
        <taxon>Ferrimicrobium</taxon>
    </lineage>
</organism>
<keyword evidence="2" id="KW-1185">Reference proteome</keyword>
<accession>A0A0D8FTI3</accession>
<evidence type="ECO:0000313" key="1">
    <source>
        <dbReference type="EMBL" id="KJE75567.1"/>
    </source>
</evidence>